<dbReference type="EMBL" id="VUOA01000018">
    <property type="protein sequence ID" value="KAA2237725.1"/>
    <property type="molecule type" value="Genomic_DNA"/>
</dbReference>
<keyword evidence="3" id="KW-1185">Reference proteome</keyword>
<evidence type="ECO:0000256" key="1">
    <source>
        <dbReference type="SAM" id="MobiDB-lite"/>
    </source>
</evidence>
<evidence type="ECO:0000313" key="2">
    <source>
        <dbReference type="EMBL" id="KAA2237725.1"/>
    </source>
</evidence>
<organism evidence="2 3">
    <name type="scientific">Salinarimonas soli</name>
    <dbReference type="NCBI Taxonomy" id="1638099"/>
    <lineage>
        <taxon>Bacteria</taxon>
        <taxon>Pseudomonadati</taxon>
        <taxon>Pseudomonadota</taxon>
        <taxon>Alphaproteobacteria</taxon>
        <taxon>Hyphomicrobiales</taxon>
        <taxon>Salinarimonadaceae</taxon>
        <taxon>Salinarimonas</taxon>
    </lineage>
</organism>
<feature type="compositionally biased region" description="Basic and acidic residues" evidence="1">
    <location>
        <begin position="76"/>
        <end position="88"/>
    </location>
</feature>
<accession>A0A5B2VFT1</accession>
<protein>
    <recommendedName>
        <fullName evidence="4">Helix-turn-helix domain-containing protein</fullName>
    </recommendedName>
</protein>
<dbReference type="AlphaFoldDB" id="A0A5B2VFT1"/>
<dbReference type="Proteomes" id="UP000323142">
    <property type="component" value="Unassembled WGS sequence"/>
</dbReference>
<reference evidence="2 3" key="1">
    <citation type="submission" date="2019-09" db="EMBL/GenBank/DDBJ databases">
        <title>Salinarimonas rosea gen. nov., sp. nov., a new member of the a-2 subgroup of the Proteobacteria.</title>
        <authorList>
            <person name="Liu J."/>
        </authorList>
    </citation>
    <scope>NUCLEOTIDE SEQUENCE [LARGE SCALE GENOMIC DNA]</scope>
    <source>
        <strain evidence="2 3">BN140002</strain>
    </source>
</reference>
<gene>
    <name evidence="2" type="ORF">F0L46_08590</name>
</gene>
<proteinExistence type="predicted"/>
<reference evidence="2 3" key="2">
    <citation type="submission" date="2019-09" db="EMBL/GenBank/DDBJ databases">
        <authorList>
            <person name="Jin C."/>
        </authorList>
    </citation>
    <scope>NUCLEOTIDE SEQUENCE [LARGE SCALE GENOMIC DNA]</scope>
    <source>
        <strain evidence="2 3">BN140002</strain>
    </source>
</reference>
<evidence type="ECO:0000313" key="3">
    <source>
        <dbReference type="Proteomes" id="UP000323142"/>
    </source>
</evidence>
<comment type="caution">
    <text evidence="2">The sequence shown here is derived from an EMBL/GenBank/DDBJ whole genome shotgun (WGS) entry which is preliminary data.</text>
</comment>
<name>A0A5B2VFT1_9HYPH</name>
<dbReference type="OrthoDB" id="7574435at2"/>
<feature type="region of interest" description="Disordered" evidence="1">
    <location>
        <begin position="64"/>
        <end position="88"/>
    </location>
</feature>
<evidence type="ECO:0008006" key="4">
    <source>
        <dbReference type="Google" id="ProtNLM"/>
    </source>
</evidence>
<dbReference type="RefSeq" id="WP_149816685.1">
    <property type="nucleotide sequence ID" value="NZ_VUOA01000018.1"/>
</dbReference>
<sequence>MRAERAAAASLAPRGLTREQAAAYCNLSPSGFDLWVSKGRLPKPIAGTRRWDRAALDRAWDKLSGLTPESSEGDDDFARWRRENGYAD</sequence>